<dbReference type="EC" id="4.3.3.7" evidence="3 11"/>
<feature type="compositionally biased region" description="Acidic residues" evidence="14">
    <location>
        <begin position="14"/>
        <end position="25"/>
    </location>
</feature>
<dbReference type="PANTHER" id="PTHR12128">
    <property type="entry name" value="DIHYDRODIPICOLINATE SYNTHASE"/>
    <property type="match status" value="1"/>
</dbReference>
<dbReference type="Gene3D" id="3.20.20.70">
    <property type="entry name" value="Aldolase class I"/>
    <property type="match status" value="1"/>
</dbReference>
<dbReference type="AlphaFoldDB" id="A0A2G1WKH7"/>
<proteinExistence type="inferred from homology"/>
<evidence type="ECO:0000256" key="5">
    <source>
        <dbReference type="ARBA" id="ARBA00022605"/>
    </source>
</evidence>
<dbReference type="InterPro" id="IPR013785">
    <property type="entry name" value="Aldolase_TIM"/>
</dbReference>
<keyword evidence="5 11" id="KW-0028">Amino-acid biosynthesis</keyword>
<evidence type="ECO:0000256" key="14">
    <source>
        <dbReference type="SAM" id="MobiDB-lite"/>
    </source>
</evidence>
<dbReference type="NCBIfam" id="TIGR00674">
    <property type="entry name" value="dapA"/>
    <property type="match status" value="1"/>
</dbReference>
<organism evidence="15 16">
    <name type="scientific">Halorubrum persicum</name>
    <dbReference type="NCBI Taxonomy" id="1383844"/>
    <lineage>
        <taxon>Archaea</taxon>
        <taxon>Methanobacteriati</taxon>
        <taxon>Methanobacteriota</taxon>
        <taxon>Stenosarchaea group</taxon>
        <taxon>Halobacteria</taxon>
        <taxon>Halobacteriales</taxon>
        <taxon>Haloferacaceae</taxon>
        <taxon>Halorubrum</taxon>
    </lineage>
</organism>
<dbReference type="PRINTS" id="PR00146">
    <property type="entry name" value="DHPICSNTHASE"/>
</dbReference>
<comment type="caution">
    <text evidence="15">The sequence shown here is derived from an EMBL/GenBank/DDBJ whole genome shotgun (WGS) entry which is preliminary data.</text>
</comment>
<reference evidence="15 16" key="1">
    <citation type="journal article" date="2014" name="Front. Microbiol.">
        <title>Population and genomic analysis of the genus Halorubrum.</title>
        <authorList>
            <person name="Fullmer M.S."/>
            <person name="Soucy S.M."/>
            <person name="Swithers K.S."/>
            <person name="Makkay A.M."/>
            <person name="Wheeler R."/>
            <person name="Ventosa A."/>
            <person name="Gogarten J.P."/>
            <person name="Papke R.T."/>
        </authorList>
    </citation>
    <scope>NUCLEOTIDE SEQUENCE [LARGE SCALE GENOMIC DNA]</scope>
    <source>
        <strain evidence="15 16">C49</strain>
    </source>
</reference>
<evidence type="ECO:0000256" key="12">
    <source>
        <dbReference type="PIRSR" id="PIRSR001365-1"/>
    </source>
</evidence>
<dbReference type="Proteomes" id="UP000222824">
    <property type="component" value="Unassembled WGS sequence"/>
</dbReference>
<evidence type="ECO:0000313" key="15">
    <source>
        <dbReference type="EMBL" id="PHQ39500.1"/>
    </source>
</evidence>
<evidence type="ECO:0000256" key="4">
    <source>
        <dbReference type="ARBA" id="ARBA00022490"/>
    </source>
</evidence>
<evidence type="ECO:0000256" key="3">
    <source>
        <dbReference type="ARBA" id="ARBA00012086"/>
    </source>
</evidence>
<dbReference type="GO" id="GO:0005737">
    <property type="term" value="C:cytoplasm"/>
    <property type="evidence" value="ECO:0007669"/>
    <property type="project" value="UniProtKB-SubCell"/>
</dbReference>
<comment type="subcellular location">
    <subcellularLocation>
        <location evidence="11">Cytoplasm</location>
    </subcellularLocation>
</comment>
<keyword evidence="8 11" id="KW-0456">Lyase</keyword>
<evidence type="ECO:0000256" key="11">
    <source>
        <dbReference type="HAMAP-Rule" id="MF_00418"/>
    </source>
</evidence>
<sequence>MTDTTTTTPYTTQDETDRETTDEPFEGVYPAMTTPFTDDDEVDHEQLAANARYLERAGVDGVVPVGSTGESATMSHDEHIDVIETVRDAVEDVPVIAGTGSNNTAEALSLSRRAADAGADGLLLISPYYNMPEPQGFLEHFRTIADEVDLPQIVYNVPGRTGQSVPVDVTVELAEHPNIQGYKAASGDLNLVSEVIERTRDEEFSVLSGDDGLTLPVLSVGGTGTISVVANVEPERSCAMVGAALSGDYERARALHHELSPLVRELFAETNPIPVKEAMHIRGRGGPRVRPPLSRLSEERREILRALLAEYDEGAPGTVDPAGVEPAAGGAE</sequence>
<dbReference type="Pfam" id="PF00701">
    <property type="entry name" value="DHDPS"/>
    <property type="match status" value="1"/>
</dbReference>
<dbReference type="GO" id="GO:0008675">
    <property type="term" value="F:2-dehydro-3-deoxy-phosphogluconate aldolase activity"/>
    <property type="evidence" value="ECO:0007669"/>
    <property type="project" value="UniProtKB-ARBA"/>
</dbReference>
<dbReference type="RefSeq" id="WP_099254685.1">
    <property type="nucleotide sequence ID" value="NZ_NHOA01000036.1"/>
</dbReference>
<name>A0A2G1WKH7_9EURY</name>
<comment type="subunit">
    <text evidence="11">Homotetramer; dimer of dimers.</text>
</comment>
<comment type="pathway">
    <text evidence="2 11">Amino-acid biosynthesis; L-lysine biosynthesis via DAP pathway; (S)-tetrahydrodipicolinate from L-aspartate: step 3/4.</text>
</comment>
<keyword evidence="6 11" id="KW-0220">Diaminopimelate biosynthesis</keyword>
<dbReference type="InterPro" id="IPR002220">
    <property type="entry name" value="DapA-like"/>
</dbReference>
<evidence type="ECO:0000313" key="16">
    <source>
        <dbReference type="Proteomes" id="UP000222824"/>
    </source>
</evidence>
<keyword evidence="7 11" id="KW-0457">Lysine biosynthesis</keyword>
<dbReference type="GO" id="GO:0009089">
    <property type="term" value="P:lysine biosynthetic process via diaminopimelate"/>
    <property type="evidence" value="ECO:0007669"/>
    <property type="project" value="UniProtKB-UniRule"/>
</dbReference>
<dbReference type="PIRSF" id="PIRSF001365">
    <property type="entry name" value="DHDPS"/>
    <property type="match status" value="1"/>
</dbReference>
<feature type="binding site" evidence="11 13">
    <location>
        <position position="226"/>
    </location>
    <ligand>
        <name>pyruvate</name>
        <dbReference type="ChEBI" id="CHEBI:15361"/>
    </ligand>
</feature>
<evidence type="ECO:0000256" key="1">
    <source>
        <dbReference type="ARBA" id="ARBA00003294"/>
    </source>
</evidence>
<dbReference type="EMBL" id="NHOA01000036">
    <property type="protein sequence ID" value="PHQ39500.1"/>
    <property type="molecule type" value="Genomic_DNA"/>
</dbReference>
<dbReference type="InterPro" id="IPR020624">
    <property type="entry name" value="Schiff_base-form_aldolases_CS"/>
</dbReference>
<dbReference type="UniPathway" id="UPA00034">
    <property type="reaction ID" value="UER00017"/>
</dbReference>
<accession>A0A2G1WKH7</accession>
<keyword evidence="4 11" id="KW-0963">Cytoplasm</keyword>
<evidence type="ECO:0000256" key="8">
    <source>
        <dbReference type="ARBA" id="ARBA00023239"/>
    </source>
</evidence>
<comment type="function">
    <text evidence="1 11">Catalyzes the condensation of (S)-aspartate-beta-semialdehyde [(S)-ASA] and pyruvate to 4-hydroxy-tetrahydrodipicolinate (HTPA).</text>
</comment>
<dbReference type="PANTHER" id="PTHR12128:SF66">
    <property type="entry name" value="4-HYDROXY-2-OXOGLUTARATE ALDOLASE, MITOCHONDRIAL"/>
    <property type="match status" value="1"/>
</dbReference>
<dbReference type="PROSITE" id="PS00665">
    <property type="entry name" value="DHDPS_1"/>
    <property type="match status" value="1"/>
</dbReference>
<evidence type="ECO:0000256" key="9">
    <source>
        <dbReference type="ARBA" id="ARBA00023270"/>
    </source>
</evidence>
<feature type="region of interest" description="Disordered" evidence="14">
    <location>
        <begin position="1"/>
        <end position="26"/>
    </location>
</feature>
<dbReference type="OrthoDB" id="33636at2157"/>
<evidence type="ECO:0000256" key="6">
    <source>
        <dbReference type="ARBA" id="ARBA00022915"/>
    </source>
</evidence>
<gene>
    <name evidence="11" type="primary">dapA</name>
    <name evidence="15" type="ORF">DJ69_05480</name>
</gene>
<protein>
    <recommendedName>
        <fullName evidence="3 11">4-hydroxy-tetrahydrodipicolinate synthase</fullName>
        <shortName evidence="11">HTPA synthase</shortName>
        <ecNumber evidence="3 11">4.3.3.7</ecNumber>
    </recommendedName>
</protein>
<dbReference type="GO" id="GO:0019877">
    <property type="term" value="P:diaminopimelate biosynthetic process"/>
    <property type="evidence" value="ECO:0007669"/>
    <property type="project" value="UniProtKB-UniRule"/>
</dbReference>
<comment type="catalytic activity">
    <reaction evidence="10 11">
        <text>L-aspartate 4-semialdehyde + pyruvate = (2S,4S)-4-hydroxy-2,3,4,5-tetrahydrodipicolinate + H2O + H(+)</text>
        <dbReference type="Rhea" id="RHEA:34171"/>
        <dbReference type="ChEBI" id="CHEBI:15361"/>
        <dbReference type="ChEBI" id="CHEBI:15377"/>
        <dbReference type="ChEBI" id="CHEBI:15378"/>
        <dbReference type="ChEBI" id="CHEBI:67139"/>
        <dbReference type="ChEBI" id="CHEBI:537519"/>
        <dbReference type="EC" id="4.3.3.7"/>
    </reaction>
</comment>
<dbReference type="CDD" id="cd00950">
    <property type="entry name" value="DHDPS"/>
    <property type="match status" value="1"/>
</dbReference>
<comment type="caution">
    <text evidence="11">Was originally thought to be a dihydrodipicolinate synthase (DHDPS), catalyzing the condensation of (S)-aspartate-beta-semialdehyde [(S)-ASA] and pyruvate to dihydrodipicolinate (DHDP). However, it was shown in E.coli that the product of the enzymatic reaction is not dihydrodipicolinate but in fact (4S)-4-hydroxy-2,3,4,5-tetrahydro-(2S)-dipicolinic acid (HTPA), and that the consecutive dehydration reaction leading to DHDP is not spontaneous but catalyzed by DapB.</text>
</comment>
<dbReference type="InterPro" id="IPR005263">
    <property type="entry name" value="DapA"/>
</dbReference>
<evidence type="ECO:0000256" key="2">
    <source>
        <dbReference type="ARBA" id="ARBA00005120"/>
    </source>
</evidence>
<evidence type="ECO:0000256" key="13">
    <source>
        <dbReference type="PIRSR" id="PIRSR001365-2"/>
    </source>
</evidence>
<dbReference type="SMART" id="SM01130">
    <property type="entry name" value="DHDPS"/>
    <property type="match status" value="1"/>
</dbReference>
<feature type="active site" description="Schiff-base intermediate with substrate" evidence="11 12">
    <location>
        <position position="183"/>
    </location>
</feature>
<feature type="site" description="Part of a proton relay during catalysis" evidence="11">
    <location>
        <position position="67"/>
    </location>
</feature>
<dbReference type="SUPFAM" id="SSF51569">
    <property type="entry name" value="Aldolase"/>
    <property type="match status" value="1"/>
</dbReference>
<feature type="compositionally biased region" description="Low complexity" evidence="14">
    <location>
        <begin position="1"/>
        <end position="13"/>
    </location>
</feature>
<feature type="site" description="Part of a proton relay during catalysis" evidence="11">
    <location>
        <position position="129"/>
    </location>
</feature>
<keyword evidence="9 11" id="KW-0704">Schiff base</keyword>
<comment type="similarity">
    <text evidence="11">Belongs to the DapA family.</text>
</comment>
<keyword evidence="16" id="KW-1185">Reference proteome</keyword>
<feature type="active site" description="Proton donor/acceptor" evidence="11 12">
    <location>
        <position position="155"/>
    </location>
</feature>
<evidence type="ECO:0000256" key="7">
    <source>
        <dbReference type="ARBA" id="ARBA00023154"/>
    </source>
</evidence>
<dbReference type="GO" id="GO:0008840">
    <property type="term" value="F:4-hydroxy-tetrahydrodipicolinate synthase activity"/>
    <property type="evidence" value="ECO:0007669"/>
    <property type="project" value="UniProtKB-UniRule"/>
</dbReference>
<evidence type="ECO:0000256" key="10">
    <source>
        <dbReference type="ARBA" id="ARBA00047836"/>
    </source>
</evidence>
<dbReference type="HAMAP" id="MF_00418">
    <property type="entry name" value="DapA"/>
    <property type="match status" value="1"/>
</dbReference>
<feature type="binding site" evidence="11 13">
    <location>
        <position position="68"/>
    </location>
    <ligand>
        <name>pyruvate</name>
        <dbReference type="ChEBI" id="CHEBI:15361"/>
    </ligand>
</feature>